<reference evidence="2 3" key="1">
    <citation type="submission" date="2023-09" db="EMBL/GenBank/DDBJ databases">
        <authorList>
            <person name="Rey-Velasco X."/>
        </authorList>
    </citation>
    <scope>NUCLEOTIDE SEQUENCE [LARGE SCALE GENOMIC DNA]</scope>
    <source>
        <strain evidence="2 3">W345</strain>
    </source>
</reference>
<organism evidence="2 3">
    <name type="scientific">Banduia mediterranea</name>
    <dbReference type="NCBI Taxonomy" id="3075609"/>
    <lineage>
        <taxon>Bacteria</taxon>
        <taxon>Pseudomonadati</taxon>
        <taxon>Pseudomonadota</taxon>
        <taxon>Gammaproteobacteria</taxon>
        <taxon>Nevskiales</taxon>
        <taxon>Algiphilaceae</taxon>
        <taxon>Banduia</taxon>
    </lineage>
</organism>
<dbReference type="Proteomes" id="UP001254608">
    <property type="component" value="Unassembled WGS sequence"/>
</dbReference>
<accession>A0ABU2WI65</accession>
<dbReference type="InterPro" id="IPR012042">
    <property type="entry name" value="NeuTTM/CthTTM-like"/>
</dbReference>
<dbReference type="EMBL" id="JAVRIC010000011">
    <property type="protein sequence ID" value="MDT0497573.1"/>
    <property type="molecule type" value="Genomic_DNA"/>
</dbReference>
<evidence type="ECO:0000313" key="2">
    <source>
        <dbReference type="EMBL" id="MDT0497573.1"/>
    </source>
</evidence>
<dbReference type="PROSITE" id="PS51707">
    <property type="entry name" value="CYTH"/>
    <property type="match status" value="1"/>
</dbReference>
<dbReference type="PANTHER" id="PTHR40114">
    <property type="entry name" value="SLR0698 PROTEIN"/>
    <property type="match status" value="1"/>
</dbReference>
<dbReference type="PIRSF" id="PIRSF016487">
    <property type="entry name" value="CYTH_UCP016487"/>
    <property type="match status" value="1"/>
</dbReference>
<dbReference type="PANTHER" id="PTHR40114:SF1">
    <property type="entry name" value="SLR0698 PROTEIN"/>
    <property type="match status" value="1"/>
</dbReference>
<comment type="caution">
    <text evidence="2">The sequence shown here is derived from an EMBL/GenBank/DDBJ whole genome shotgun (WGS) entry which is preliminary data.</text>
</comment>
<dbReference type="InterPro" id="IPR023577">
    <property type="entry name" value="CYTH_domain"/>
</dbReference>
<dbReference type="Pfam" id="PF01928">
    <property type="entry name" value="CYTH"/>
    <property type="match status" value="1"/>
</dbReference>
<gene>
    <name evidence="2" type="ORF">RM530_09380</name>
</gene>
<proteinExistence type="predicted"/>
<feature type="domain" description="CYTH" evidence="1">
    <location>
        <begin position="2"/>
        <end position="149"/>
    </location>
</feature>
<protein>
    <submittedName>
        <fullName evidence="2">CYTH domain-containing protein</fullName>
    </submittedName>
</protein>
<evidence type="ECO:0000259" key="1">
    <source>
        <dbReference type="PROSITE" id="PS51707"/>
    </source>
</evidence>
<dbReference type="SMART" id="SM01118">
    <property type="entry name" value="CYTH"/>
    <property type="match status" value="1"/>
</dbReference>
<dbReference type="SUPFAM" id="SSF55154">
    <property type="entry name" value="CYTH-like phosphatases"/>
    <property type="match status" value="1"/>
</dbReference>
<dbReference type="CDD" id="cd07891">
    <property type="entry name" value="CYTH-like_CthTTM-like_1"/>
    <property type="match status" value="1"/>
</dbReference>
<dbReference type="Gene3D" id="2.40.320.10">
    <property type="entry name" value="Hypothetical Protein Pfu-838710-001"/>
    <property type="match status" value="1"/>
</dbReference>
<dbReference type="InterPro" id="IPR033469">
    <property type="entry name" value="CYTH-like_dom_sf"/>
</dbReference>
<evidence type="ECO:0000313" key="3">
    <source>
        <dbReference type="Proteomes" id="UP001254608"/>
    </source>
</evidence>
<name>A0ABU2WI65_9GAMM</name>
<dbReference type="RefSeq" id="WP_311364966.1">
    <property type="nucleotide sequence ID" value="NZ_JAVRIC010000011.1"/>
</dbReference>
<sequence>MAIEIERKFLVRGDSWRAQAYRAQPMRQGYLVEPGGRASVRVRVVGEHAHLNIKAAIVGSARAEYEYEIPLADAEPMLASLCIGRVDKVRHYLEHDGRTWEIDVFEGDNAGLVVAEIELEDEEASFTRPAWVGDEVTDDARYYNHALAQTPYTRWP</sequence>
<keyword evidence="3" id="KW-1185">Reference proteome</keyword>